<evidence type="ECO:0000313" key="2">
    <source>
        <dbReference type="Proteomes" id="UP000050833"/>
    </source>
</evidence>
<protein>
    <recommendedName>
        <fullName evidence="3">Peptidase C39-like domain-containing protein</fullName>
    </recommendedName>
</protein>
<evidence type="ECO:0000313" key="1">
    <source>
        <dbReference type="EMBL" id="KQC84995.1"/>
    </source>
</evidence>
<dbReference type="EMBL" id="LLKB01000005">
    <property type="protein sequence ID" value="KQC84995.1"/>
    <property type="molecule type" value="Genomic_DNA"/>
</dbReference>
<sequence>MRENLKFICLALIILAGSFAIGTNVKKAGAATRKCYTINTSNTRVYSNTGLTRGYGWIYPTDQVTVITVTGRYSKVSYPAGNRTKTGYISTGAILTATGGTTYTSRGKFNTYKRDGGSYYGYVSANDRVMVLGTRGGYTQIKYPVSGGFKYAFATTSDVNNYLKGGAGNNNVNNNVNSNNNTTQTNTGTYSISGNLLTVNGVAMTDYRIGGKYTNSYYAKVNGKKVYMAGSQCCGYARYIAYKLYGCHDKSATGKFKDVSGRVAPGKLTAQKMKAAVTAAGVGAHIRTNNRIGQSKHSMSIIDVTDSGFTVTDANSDGKNTIKVTTYTWSSYVSSKYGKRGLYYIKKYVG</sequence>
<name>A0AAW3JRL1_9FIRM</name>
<reference evidence="1 2" key="1">
    <citation type="submission" date="2015-10" db="EMBL/GenBank/DDBJ databases">
        <title>Butyribacter intestini gen. nov., sp. nov., a butyric acid-producing bacterium of the family Lachnospiraceae isolated from the human faeces.</title>
        <authorList>
            <person name="Zou Y."/>
            <person name="Xue W."/>
            <person name="Luo G."/>
            <person name="Lv M."/>
        </authorList>
    </citation>
    <scope>NUCLEOTIDE SEQUENCE [LARGE SCALE GENOMIC DNA]</scope>
    <source>
        <strain evidence="1 2">TF01-11</strain>
    </source>
</reference>
<dbReference type="Proteomes" id="UP000050833">
    <property type="component" value="Unassembled WGS sequence"/>
</dbReference>
<organism evidence="1 2">
    <name type="scientific">Butyribacter intestini</name>
    <dbReference type="NCBI Taxonomy" id="1703332"/>
    <lineage>
        <taxon>Bacteria</taxon>
        <taxon>Bacillati</taxon>
        <taxon>Bacillota</taxon>
        <taxon>Clostridia</taxon>
        <taxon>Lachnospirales</taxon>
        <taxon>Lachnospiraceae</taxon>
        <taxon>Butyribacter</taxon>
    </lineage>
</organism>
<dbReference type="AlphaFoldDB" id="A0AAW3JRL1"/>
<proteinExistence type="predicted"/>
<accession>A0AAW3JRL1</accession>
<gene>
    <name evidence="1" type="ORF">APZ18_09795</name>
</gene>
<comment type="caution">
    <text evidence="1">The sequence shown here is derived from an EMBL/GenBank/DDBJ whole genome shotgun (WGS) entry which is preliminary data.</text>
</comment>
<keyword evidence="2" id="KW-1185">Reference proteome</keyword>
<evidence type="ECO:0008006" key="3">
    <source>
        <dbReference type="Google" id="ProtNLM"/>
    </source>
</evidence>
<dbReference type="RefSeq" id="WP_055944368.1">
    <property type="nucleotide sequence ID" value="NZ_JAQDCV010000014.1"/>
</dbReference>